<dbReference type="Proteomes" id="UP001057877">
    <property type="component" value="Chromosome"/>
</dbReference>
<sequence length="168" mass="19285">MIVLTDHIRLKEQAVGNNQLQVRQNEEMVQYTLHTVEKAYLLFGEHITSTMRESSIALLNRYEKQPSFDEWDFQALKQELGMDIYIIDSNDVITHSSLAENVGLDFAECCIKLKGMLDETRASGQFSADGMDIEQITGKIKKYSYMATRDKKYIARLFPSGRCDFQGI</sequence>
<keyword evidence="2" id="KW-1185">Reference proteome</keyword>
<evidence type="ECO:0000313" key="2">
    <source>
        <dbReference type="Proteomes" id="UP001057877"/>
    </source>
</evidence>
<organism evidence="1 2">
    <name type="scientific">Paenibacillus spongiae</name>
    <dbReference type="NCBI Taxonomy" id="2909671"/>
    <lineage>
        <taxon>Bacteria</taxon>
        <taxon>Bacillati</taxon>
        <taxon>Bacillota</taxon>
        <taxon>Bacilli</taxon>
        <taxon>Bacillales</taxon>
        <taxon>Paenibacillaceae</taxon>
        <taxon>Paenibacillus</taxon>
    </lineage>
</organism>
<dbReference type="RefSeq" id="WP_258387110.1">
    <property type="nucleotide sequence ID" value="NZ_CP091430.1"/>
</dbReference>
<name>A0ABY5SE55_9BACL</name>
<gene>
    <name evidence="1" type="ORF">L1F29_04110</name>
</gene>
<reference evidence="1" key="1">
    <citation type="submission" date="2022-01" db="EMBL/GenBank/DDBJ databases">
        <title>Paenibacillus spongiae sp. nov., isolated from marine sponge.</title>
        <authorList>
            <person name="Li Z."/>
            <person name="Zhang M."/>
        </authorList>
    </citation>
    <scope>NUCLEOTIDE SEQUENCE</scope>
    <source>
        <strain evidence="1">PHS-Z3</strain>
    </source>
</reference>
<proteinExistence type="predicted"/>
<accession>A0ABY5SE55</accession>
<protein>
    <submittedName>
        <fullName evidence="1">Uncharacterized protein</fullName>
    </submittedName>
</protein>
<evidence type="ECO:0000313" key="1">
    <source>
        <dbReference type="EMBL" id="UVI31047.1"/>
    </source>
</evidence>
<dbReference type="EMBL" id="CP091430">
    <property type="protein sequence ID" value="UVI31047.1"/>
    <property type="molecule type" value="Genomic_DNA"/>
</dbReference>